<name>A0ABR2DLE2_9ROSI</name>
<reference evidence="1 2" key="1">
    <citation type="journal article" date="2024" name="G3 (Bethesda)">
        <title>Genome assembly of Hibiscus sabdariffa L. provides insights into metabolisms of medicinal natural products.</title>
        <authorList>
            <person name="Kim T."/>
        </authorList>
    </citation>
    <scope>NUCLEOTIDE SEQUENCE [LARGE SCALE GENOMIC DNA]</scope>
    <source>
        <strain evidence="1">TK-2024</strain>
        <tissue evidence="1">Old leaves</tissue>
    </source>
</reference>
<proteinExistence type="predicted"/>
<keyword evidence="2" id="KW-1185">Reference proteome</keyword>
<gene>
    <name evidence="1" type="ORF">V6N12_014838</name>
</gene>
<evidence type="ECO:0000313" key="1">
    <source>
        <dbReference type="EMBL" id="KAK8542237.1"/>
    </source>
</evidence>
<organism evidence="1 2">
    <name type="scientific">Hibiscus sabdariffa</name>
    <name type="common">roselle</name>
    <dbReference type="NCBI Taxonomy" id="183260"/>
    <lineage>
        <taxon>Eukaryota</taxon>
        <taxon>Viridiplantae</taxon>
        <taxon>Streptophyta</taxon>
        <taxon>Embryophyta</taxon>
        <taxon>Tracheophyta</taxon>
        <taxon>Spermatophyta</taxon>
        <taxon>Magnoliopsida</taxon>
        <taxon>eudicotyledons</taxon>
        <taxon>Gunneridae</taxon>
        <taxon>Pentapetalae</taxon>
        <taxon>rosids</taxon>
        <taxon>malvids</taxon>
        <taxon>Malvales</taxon>
        <taxon>Malvaceae</taxon>
        <taxon>Malvoideae</taxon>
        <taxon>Hibiscus</taxon>
    </lineage>
</organism>
<dbReference type="Proteomes" id="UP001472677">
    <property type="component" value="Unassembled WGS sequence"/>
</dbReference>
<accession>A0ABR2DLE2</accession>
<evidence type="ECO:0000313" key="2">
    <source>
        <dbReference type="Proteomes" id="UP001472677"/>
    </source>
</evidence>
<sequence length="71" mass="8435">MTKISCLYLSLPTMVETENHWLQNLRSYLLWCLLRIEFPLDVWCKGFPFVRECRNPETLSASLIQLFLTVL</sequence>
<protein>
    <submittedName>
        <fullName evidence="1">Uncharacterized protein</fullName>
    </submittedName>
</protein>
<dbReference type="EMBL" id="JBBPBM010000024">
    <property type="protein sequence ID" value="KAK8542237.1"/>
    <property type="molecule type" value="Genomic_DNA"/>
</dbReference>
<comment type="caution">
    <text evidence="1">The sequence shown here is derived from an EMBL/GenBank/DDBJ whole genome shotgun (WGS) entry which is preliminary data.</text>
</comment>